<keyword evidence="4" id="KW-1185">Reference proteome</keyword>
<dbReference type="EMBL" id="PTJD01000016">
    <property type="protein sequence ID" value="PPK92186.1"/>
    <property type="molecule type" value="Genomic_DNA"/>
</dbReference>
<feature type="compositionally biased region" description="Basic and acidic residues" evidence="1">
    <location>
        <begin position="21"/>
        <end position="34"/>
    </location>
</feature>
<reference evidence="3 4" key="1">
    <citation type="submission" date="2018-02" db="EMBL/GenBank/DDBJ databases">
        <title>Genomic Encyclopedia of Archaeal and Bacterial Type Strains, Phase II (KMG-II): from individual species to whole genera.</title>
        <authorList>
            <person name="Goeker M."/>
        </authorList>
    </citation>
    <scope>NUCLEOTIDE SEQUENCE [LARGE SCALE GENOMIC DNA]</scope>
    <source>
        <strain evidence="3 4">DSM 22857</strain>
    </source>
</reference>
<keyword evidence="2" id="KW-0472">Membrane</keyword>
<protein>
    <submittedName>
        <fullName evidence="3">Uncharacterized protein</fullName>
    </submittedName>
</protein>
<feature type="region of interest" description="Disordered" evidence="1">
    <location>
        <begin position="192"/>
        <end position="217"/>
    </location>
</feature>
<gene>
    <name evidence="3" type="ORF">CLV92_11648</name>
</gene>
<dbReference type="RefSeq" id="WP_158257326.1">
    <property type="nucleotide sequence ID" value="NZ_PTJD01000016.1"/>
</dbReference>
<feature type="region of interest" description="Disordered" evidence="1">
    <location>
        <begin position="1"/>
        <end position="70"/>
    </location>
</feature>
<keyword evidence="2" id="KW-1133">Transmembrane helix</keyword>
<evidence type="ECO:0000256" key="1">
    <source>
        <dbReference type="SAM" id="MobiDB-lite"/>
    </source>
</evidence>
<proteinExistence type="predicted"/>
<accession>A0A2S6IDB5</accession>
<dbReference type="AlphaFoldDB" id="A0A2S6IDB5"/>
<feature type="transmembrane region" description="Helical" evidence="2">
    <location>
        <begin position="325"/>
        <end position="347"/>
    </location>
</feature>
<comment type="caution">
    <text evidence="3">The sequence shown here is derived from an EMBL/GenBank/DDBJ whole genome shotgun (WGS) entry which is preliminary data.</text>
</comment>
<feature type="transmembrane region" description="Helical" evidence="2">
    <location>
        <begin position="294"/>
        <end position="313"/>
    </location>
</feature>
<dbReference type="OrthoDB" id="3400507at2"/>
<name>A0A2S6IDB5_9ACTN</name>
<feature type="transmembrane region" description="Helical" evidence="2">
    <location>
        <begin position="247"/>
        <end position="268"/>
    </location>
</feature>
<sequence length="408" mass="42116">MRNGGLPQPGAAGENAATTTDLKRRNGAERENWWDLRIGSQPDGPPATPHAGTAQPAASPDAGGNPSRAIRVGPDPLCSHIWQAQALARAHQLRADWAAYVVGAPAGVGEEFARLLATVELLCSRRPGPRRAFSGAAVEQTWSALHAAELILVARLPERAVAGMLPWVADQLRRHVPRRGVQRSSIRALLRAPTSARTGGETGAGTPPQAPSRPSVSPERQQVLLALRSAHSASDAAHVRVRSFSRLVVVAGVAGFLAVLFLCAFAAWQPAALPLCTVEPFVCPTAGPDRRFDVTVAALLGAAGAVLSAAAALRHIDGTSTPYAVPAALAALKIPLGALTAVLGLLVLRSEPGGIDLGLSSPGALLAWAVALGVSQELFTHLVDLRGRALLDAVAPKAASTPPATAPA</sequence>
<feature type="transmembrane region" description="Helical" evidence="2">
    <location>
        <begin position="359"/>
        <end position="379"/>
    </location>
</feature>
<evidence type="ECO:0000256" key="2">
    <source>
        <dbReference type="SAM" id="Phobius"/>
    </source>
</evidence>
<evidence type="ECO:0000313" key="3">
    <source>
        <dbReference type="EMBL" id="PPK92186.1"/>
    </source>
</evidence>
<dbReference type="Proteomes" id="UP000239485">
    <property type="component" value="Unassembled WGS sequence"/>
</dbReference>
<evidence type="ECO:0000313" key="4">
    <source>
        <dbReference type="Proteomes" id="UP000239485"/>
    </source>
</evidence>
<keyword evidence="2" id="KW-0812">Transmembrane</keyword>
<organism evidence="3 4">
    <name type="scientific">Kineococcus xinjiangensis</name>
    <dbReference type="NCBI Taxonomy" id="512762"/>
    <lineage>
        <taxon>Bacteria</taxon>
        <taxon>Bacillati</taxon>
        <taxon>Actinomycetota</taxon>
        <taxon>Actinomycetes</taxon>
        <taxon>Kineosporiales</taxon>
        <taxon>Kineosporiaceae</taxon>
        <taxon>Kineococcus</taxon>
    </lineage>
</organism>